<dbReference type="AlphaFoldDB" id="M5U6X3"/>
<sequence>MRHSTNKHVAPGRTRVLLIDLDNCPHEVLNLTTTAERYDLIIASHGRQEPRVPLGMASVLGLLIAEGKIEIWAMPAGKNSADFGLTFIAGRLSAELPKDAIFEVASKDKDLEHAVDLLTRTGFEATRIDSSAQVAVKPPTTAEVSVLASRIASSFNGRGAKSRPKRKRSLHAVVKARGPTPDHGMSALKELERAGAIAYDRHGAPTYDNEILKSLASLAPKKKNKTEALPLKKLIPPKRAARNTNDSQLTLFECDEIEGVAETETPPPGTATAYANILDRYPIEKAIPDAIENDDVPF</sequence>
<organism evidence="2 3">
    <name type="scientific">Rhodopirellula sallentina SM41</name>
    <dbReference type="NCBI Taxonomy" id="1263870"/>
    <lineage>
        <taxon>Bacteria</taxon>
        <taxon>Pseudomonadati</taxon>
        <taxon>Planctomycetota</taxon>
        <taxon>Planctomycetia</taxon>
        <taxon>Pirellulales</taxon>
        <taxon>Pirellulaceae</taxon>
        <taxon>Rhodopirellula</taxon>
    </lineage>
</organism>
<proteinExistence type="predicted"/>
<gene>
    <name evidence="2" type="ORF">RSSM_04971</name>
</gene>
<protein>
    <recommendedName>
        <fullName evidence="1">PIN-like domain-containing protein</fullName>
    </recommendedName>
</protein>
<comment type="caution">
    <text evidence="2">The sequence shown here is derived from an EMBL/GenBank/DDBJ whole genome shotgun (WGS) entry which is preliminary data.</text>
</comment>
<accession>M5U6X3</accession>
<dbReference type="OrthoDB" id="9791898at2"/>
<dbReference type="EMBL" id="ANOH01000341">
    <property type="protein sequence ID" value="EMI53631.1"/>
    <property type="molecule type" value="Genomic_DNA"/>
</dbReference>
<evidence type="ECO:0000313" key="3">
    <source>
        <dbReference type="Proteomes" id="UP000011885"/>
    </source>
</evidence>
<dbReference type="Proteomes" id="UP000011885">
    <property type="component" value="Unassembled WGS sequence"/>
</dbReference>
<dbReference type="RefSeq" id="WP_008684519.1">
    <property type="nucleotide sequence ID" value="NZ_ANOH01000341.1"/>
</dbReference>
<keyword evidence="3" id="KW-1185">Reference proteome</keyword>
<dbReference type="Pfam" id="PF18475">
    <property type="entry name" value="PIN7"/>
    <property type="match status" value="1"/>
</dbReference>
<dbReference type="InterPro" id="IPR041494">
    <property type="entry name" value="PIN7"/>
</dbReference>
<reference evidence="2 3" key="1">
    <citation type="journal article" date="2013" name="Mar. Genomics">
        <title>Expression of sulfatases in Rhodopirellula baltica and the diversity of sulfatases in the genus Rhodopirellula.</title>
        <authorList>
            <person name="Wegner C.E."/>
            <person name="Richter-Heitmann T."/>
            <person name="Klindworth A."/>
            <person name="Klockow C."/>
            <person name="Richter M."/>
            <person name="Achstetter T."/>
            <person name="Glockner F.O."/>
            <person name="Harder J."/>
        </authorList>
    </citation>
    <scope>NUCLEOTIDE SEQUENCE [LARGE SCALE GENOMIC DNA]</scope>
    <source>
        <strain evidence="2 3">SM41</strain>
    </source>
</reference>
<name>M5U6X3_9BACT</name>
<evidence type="ECO:0000259" key="1">
    <source>
        <dbReference type="Pfam" id="PF18475"/>
    </source>
</evidence>
<feature type="domain" description="PIN-like" evidence="1">
    <location>
        <begin position="18"/>
        <end position="122"/>
    </location>
</feature>
<evidence type="ECO:0000313" key="2">
    <source>
        <dbReference type="EMBL" id="EMI53631.1"/>
    </source>
</evidence>
<dbReference type="PATRIC" id="fig|1263870.3.peg.5260"/>